<dbReference type="Gene3D" id="1.10.10.60">
    <property type="entry name" value="Homeodomain-like"/>
    <property type="match status" value="2"/>
</dbReference>
<name>A0A1V9Z3M4_9STRA</name>
<dbReference type="STRING" id="74557.A0A1V9Z3M4"/>
<dbReference type="AlphaFoldDB" id="A0A1V9Z3M4"/>
<keyword evidence="1" id="KW-0805">Transcription regulation</keyword>
<organism evidence="5 6">
    <name type="scientific">Thraustotheca clavata</name>
    <dbReference type="NCBI Taxonomy" id="74557"/>
    <lineage>
        <taxon>Eukaryota</taxon>
        <taxon>Sar</taxon>
        <taxon>Stramenopiles</taxon>
        <taxon>Oomycota</taxon>
        <taxon>Saprolegniomycetes</taxon>
        <taxon>Saprolegniales</taxon>
        <taxon>Achlyaceae</taxon>
        <taxon>Thraustotheca</taxon>
    </lineage>
</organism>
<evidence type="ECO:0000313" key="6">
    <source>
        <dbReference type="Proteomes" id="UP000243217"/>
    </source>
</evidence>
<evidence type="ECO:0000259" key="4">
    <source>
        <dbReference type="PROSITE" id="PS50090"/>
    </source>
</evidence>
<dbReference type="PANTHER" id="PTHR43952:SF75">
    <property type="entry name" value="PROTEIN RADIALIS-LIKE 6"/>
    <property type="match status" value="1"/>
</dbReference>
<feature type="domain" description="Myb-like" evidence="4">
    <location>
        <begin position="14"/>
        <end position="60"/>
    </location>
</feature>
<dbReference type="PROSITE" id="PS50090">
    <property type="entry name" value="MYB_LIKE"/>
    <property type="match status" value="2"/>
</dbReference>
<gene>
    <name evidence="5" type="ORF">THRCLA_08657</name>
</gene>
<dbReference type="InterPro" id="IPR044636">
    <property type="entry name" value="RADIALIS-like"/>
</dbReference>
<dbReference type="Pfam" id="PF00249">
    <property type="entry name" value="Myb_DNA-binding"/>
    <property type="match status" value="2"/>
</dbReference>
<dbReference type="OrthoDB" id="118550at2759"/>
<evidence type="ECO:0000256" key="3">
    <source>
        <dbReference type="ARBA" id="ARBA00023242"/>
    </source>
</evidence>
<accession>A0A1V9Z3M4</accession>
<dbReference type="SUPFAM" id="SSF46689">
    <property type="entry name" value="Homeodomain-like"/>
    <property type="match status" value="2"/>
</dbReference>
<keyword evidence="2" id="KW-0804">Transcription</keyword>
<reference evidence="5 6" key="1">
    <citation type="journal article" date="2014" name="Genome Biol. Evol.">
        <title>The secreted proteins of Achlya hypogyna and Thraustotheca clavata identify the ancestral oomycete secretome and reveal gene acquisitions by horizontal gene transfer.</title>
        <authorList>
            <person name="Misner I."/>
            <person name="Blouin N."/>
            <person name="Leonard G."/>
            <person name="Richards T.A."/>
            <person name="Lane C.E."/>
        </authorList>
    </citation>
    <scope>NUCLEOTIDE SEQUENCE [LARGE SCALE GENOMIC DNA]</scope>
    <source>
        <strain evidence="5 6">ATCC 34112</strain>
    </source>
</reference>
<dbReference type="Proteomes" id="UP000243217">
    <property type="component" value="Unassembled WGS sequence"/>
</dbReference>
<keyword evidence="6" id="KW-1185">Reference proteome</keyword>
<dbReference type="GO" id="GO:0003700">
    <property type="term" value="F:DNA-binding transcription factor activity"/>
    <property type="evidence" value="ECO:0007669"/>
    <property type="project" value="InterPro"/>
</dbReference>
<dbReference type="PANTHER" id="PTHR43952">
    <property type="entry name" value="MYB FAMILY TRANSCRIPTION FACTOR-RELATED"/>
    <property type="match status" value="1"/>
</dbReference>
<evidence type="ECO:0000313" key="5">
    <source>
        <dbReference type="EMBL" id="OQR92598.1"/>
    </source>
</evidence>
<feature type="domain" description="Myb-like" evidence="4">
    <location>
        <begin position="77"/>
        <end position="122"/>
    </location>
</feature>
<keyword evidence="3" id="KW-0539">Nucleus</keyword>
<evidence type="ECO:0000256" key="1">
    <source>
        <dbReference type="ARBA" id="ARBA00023015"/>
    </source>
</evidence>
<protein>
    <recommendedName>
        <fullName evidence="4">Myb-like domain-containing protein</fullName>
    </recommendedName>
</protein>
<evidence type="ECO:0000256" key="2">
    <source>
        <dbReference type="ARBA" id="ARBA00023163"/>
    </source>
</evidence>
<dbReference type="EMBL" id="JNBS01002314">
    <property type="protein sequence ID" value="OQR92598.1"/>
    <property type="molecule type" value="Genomic_DNA"/>
</dbReference>
<dbReference type="SMART" id="SM00717">
    <property type="entry name" value="SANT"/>
    <property type="match status" value="2"/>
</dbReference>
<dbReference type="InterPro" id="IPR009057">
    <property type="entry name" value="Homeodomain-like_sf"/>
</dbReference>
<sequence>MNKQLVAPRDCVRPWTADEHTRFIDALEMYASYESPWAAIAQYVQTRSEAETKEHGEFYLHALLTQSLLDTNQEKAWTKEENEIFENALAQYTPATMSWTKISMALPGKTVHDVMDHYERLVRDLLAIEKGIGLNTSAVEAELRVANMNLIANITSSCQSPGLYDAYREAHDNLCSVEAASYIATSVVNILSSKTHNRDAQKVPTISSVDDNTQVKRKIKSNNVLCDEKEMVLLPPLKNK</sequence>
<proteinExistence type="predicted"/>
<dbReference type="CDD" id="cd00167">
    <property type="entry name" value="SANT"/>
    <property type="match status" value="2"/>
</dbReference>
<comment type="caution">
    <text evidence="5">The sequence shown here is derived from an EMBL/GenBank/DDBJ whole genome shotgun (WGS) entry which is preliminary data.</text>
</comment>
<dbReference type="InterPro" id="IPR001005">
    <property type="entry name" value="SANT/Myb"/>
</dbReference>